<dbReference type="PANTHER" id="PTHR13989:SF16">
    <property type="entry name" value="REPLICATION PROTEIN A2"/>
    <property type="match status" value="1"/>
</dbReference>
<dbReference type="GO" id="GO:0000781">
    <property type="term" value="C:chromosome, telomeric region"/>
    <property type="evidence" value="ECO:0007669"/>
    <property type="project" value="TreeGrafter"/>
</dbReference>
<dbReference type="GO" id="GO:0005662">
    <property type="term" value="C:DNA replication factor A complex"/>
    <property type="evidence" value="ECO:0007669"/>
    <property type="project" value="TreeGrafter"/>
</dbReference>
<dbReference type="RefSeq" id="XP_011299440.1">
    <property type="nucleotide sequence ID" value="XM_011301138.1"/>
</dbReference>
<accession>A0A9R1SYE6</accession>
<dbReference type="GO" id="GO:0035861">
    <property type="term" value="C:site of double-strand break"/>
    <property type="evidence" value="ECO:0007669"/>
    <property type="project" value="TreeGrafter"/>
</dbReference>
<evidence type="ECO:0000256" key="5">
    <source>
        <dbReference type="SAM" id="MobiDB-lite"/>
    </source>
</evidence>
<name>A0A9R1SYE6_9HYME</name>
<organism evidence="7 8">
    <name type="scientific">Fopius arisanus</name>
    <dbReference type="NCBI Taxonomy" id="64838"/>
    <lineage>
        <taxon>Eukaryota</taxon>
        <taxon>Metazoa</taxon>
        <taxon>Ecdysozoa</taxon>
        <taxon>Arthropoda</taxon>
        <taxon>Hexapoda</taxon>
        <taxon>Insecta</taxon>
        <taxon>Pterygota</taxon>
        <taxon>Neoptera</taxon>
        <taxon>Endopterygota</taxon>
        <taxon>Hymenoptera</taxon>
        <taxon>Apocrita</taxon>
        <taxon>Ichneumonoidea</taxon>
        <taxon>Braconidae</taxon>
        <taxon>Opiinae</taxon>
        <taxon>Fopius</taxon>
    </lineage>
</organism>
<dbReference type="GO" id="GO:0003697">
    <property type="term" value="F:single-stranded DNA binding"/>
    <property type="evidence" value="ECO:0007669"/>
    <property type="project" value="TreeGrafter"/>
</dbReference>
<dbReference type="Gene3D" id="2.40.50.140">
    <property type="entry name" value="Nucleic acid-binding proteins"/>
    <property type="match status" value="1"/>
</dbReference>
<comment type="similarity">
    <text evidence="2">Belongs to the replication factor A protein 2 family.</text>
</comment>
<dbReference type="GO" id="GO:0000724">
    <property type="term" value="P:double-strand break repair via homologous recombination"/>
    <property type="evidence" value="ECO:0007669"/>
    <property type="project" value="TreeGrafter"/>
</dbReference>
<protein>
    <submittedName>
        <fullName evidence="8">Replication protein A 32 kDa subunit-like</fullName>
    </submittedName>
</protein>
<dbReference type="InterPro" id="IPR036390">
    <property type="entry name" value="WH_DNA-bd_sf"/>
</dbReference>
<dbReference type="InterPro" id="IPR014892">
    <property type="entry name" value="RPA_C"/>
</dbReference>
<proteinExistence type="inferred from homology"/>
<dbReference type="GeneID" id="105264329"/>
<keyword evidence="7" id="KW-1185">Reference proteome</keyword>
<dbReference type="InterPro" id="IPR040260">
    <property type="entry name" value="RFA2-like"/>
</dbReference>
<dbReference type="OrthoDB" id="25571at2759"/>
<dbReference type="Proteomes" id="UP000694866">
    <property type="component" value="Unplaced"/>
</dbReference>
<reference evidence="8" key="1">
    <citation type="submission" date="2025-08" db="UniProtKB">
        <authorList>
            <consortium name="RefSeq"/>
        </authorList>
    </citation>
    <scope>IDENTIFICATION</scope>
    <source>
        <strain evidence="8">USDA-PBARC FA_bdor</strain>
        <tissue evidence="8">Whole organism</tissue>
    </source>
</reference>
<dbReference type="GO" id="GO:0006260">
    <property type="term" value="P:DNA replication"/>
    <property type="evidence" value="ECO:0007669"/>
    <property type="project" value="TreeGrafter"/>
</dbReference>
<evidence type="ECO:0000256" key="1">
    <source>
        <dbReference type="ARBA" id="ARBA00004123"/>
    </source>
</evidence>
<feature type="domain" description="Replication protein A C-terminal" evidence="6">
    <location>
        <begin position="157"/>
        <end position="233"/>
    </location>
</feature>
<dbReference type="InterPro" id="IPR012340">
    <property type="entry name" value="NA-bd_OB-fold"/>
</dbReference>
<feature type="compositionally biased region" description="Gly residues" evidence="5">
    <location>
        <begin position="1"/>
        <end position="13"/>
    </location>
</feature>
<dbReference type="Pfam" id="PF08784">
    <property type="entry name" value="RPA_C"/>
    <property type="match status" value="1"/>
</dbReference>
<dbReference type="Gene3D" id="1.10.10.10">
    <property type="entry name" value="Winged helix-like DNA-binding domain superfamily/Winged helix DNA-binding domain"/>
    <property type="match status" value="1"/>
</dbReference>
<keyword evidence="3" id="KW-0238">DNA-binding</keyword>
<evidence type="ECO:0000256" key="2">
    <source>
        <dbReference type="ARBA" id="ARBA00007815"/>
    </source>
</evidence>
<feature type="region of interest" description="Disordered" evidence="5">
    <location>
        <begin position="1"/>
        <end position="33"/>
    </location>
</feature>
<dbReference type="SUPFAM" id="SSF46785">
    <property type="entry name" value="Winged helix' DNA-binding domain"/>
    <property type="match status" value="1"/>
</dbReference>
<dbReference type="KEGG" id="fas:105264329"/>
<evidence type="ECO:0000256" key="3">
    <source>
        <dbReference type="ARBA" id="ARBA00023125"/>
    </source>
</evidence>
<dbReference type="GO" id="GO:0006289">
    <property type="term" value="P:nucleotide-excision repair"/>
    <property type="evidence" value="ECO:0007669"/>
    <property type="project" value="TreeGrafter"/>
</dbReference>
<sequence>MWGSGMKNGGEGGFMDESYNTSAQTTQRDDAKKDANKAIIPVMIGPLLMEPPQSMPNYDKIQNSILRIVGVVTKIVEATTKLAIEIEDETAKIIAYRWLESDDTTINVKVGQAAVVHAHFRETGEEIPHLFILAIRPVSSYGEYFNHLLEVLLSARNSSNEAASAATDVANETMANGLNPEQAQIFKIIKDVDEDDIGIERSTLKAQVPSLSSAKVDTILDFLVSEGHIYTTRTDDHFKAT</sequence>
<dbReference type="AlphaFoldDB" id="A0A9R1SYE6"/>
<keyword evidence="4" id="KW-0539">Nucleus</keyword>
<dbReference type="SUPFAM" id="SSF50249">
    <property type="entry name" value="Nucleic acid-binding proteins"/>
    <property type="match status" value="1"/>
</dbReference>
<gene>
    <name evidence="8" type="primary">LOC105264329</name>
</gene>
<evidence type="ECO:0000259" key="6">
    <source>
        <dbReference type="Pfam" id="PF08784"/>
    </source>
</evidence>
<dbReference type="PANTHER" id="PTHR13989">
    <property type="entry name" value="REPLICATION PROTEIN A-RELATED"/>
    <property type="match status" value="1"/>
</dbReference>
<evidence type="ECO:0000256" key="4">
    <source>
        <dbReference type="ARBA" id="ARBA00023242"/>
    </source>
</evidence>
<comment type="subcellular location">
    <subcellularLocation>
        <location evidence="1">Nucleus</location>
    </subcellularLocation>
</comment>
<evidence type="ECO:0000313" key="7">
    <source>
        <dbReference type="Proteomes" id="UP000694866"/>
    </source>
</evidence>
<dbReference type="InterPro" id="IPR036388">
    <property type="entry name" value="WH-like_DNA-bd_sf"/>
</dbReference>
<dbReference type="FunFam" id="1.10.10.10:FF:000168">
    <property type="entry name" value="Replication protein A 32 kDa subunit"/>
    <property type="match status" value="1"/>
</dbReference>
<evidence type="ECO:0000313" key="8">
    <source>
        <dbReference type="RefSeq" id="XP_011299440.1"/>
    </source>
</evidence>